<comment type="caution">
    <text evidence="3">The sequence shown here is derived from an EMBL/GenBank/DDBJ whole genome shotgun (WGS) entry which is preliminary data.</text>
</comment>
<dbReference type="InterPro" id="IPR026838">
    <property type="entry name" value="YheC/D"/>
</dbReference>
<evidence type="ECO:0000313" key="3">
    <source>
        <dbReference type="EMBL" id="KOO47152.1"/>
    </source>
</evidence>
<gene>
    <name evidence="3" type="ORF">AMD01_07205</name>
</gene>
<dbReference type="SUPFAM" id="SSF56059">
    <property type="entry name" value="Glutathione synthetase ATP-binding domain-like"/>
    <property type="match status" value="1"/>
</dbReference>
<feature type="domain" description="ATP-grasp" evidence="2">
    <location>
        <begin position="291"/>
        <end position="361"/>
    </location>
</feature>
<dbReference type="GO" id="GO:0005737">
    <property type="term" value="C:cytoplasm"/>
    <property type="evidence" value="ECO:0007669"/>
    <property type="project" value="TreeGrafter"/>
</dbReference>
<accession>A0A0M0L8G7</accession>
<name>A0A0M0L8G7_9BACI</name>
<proteinExistence type="predicted"/>
<dbReference type="GO" id="GO:0046872">
    <property type="term" value="F:metal ion binding"/>
    <property type="evidence" value="ECO:0007669"/>
    <property type="project" value="InterPro"/>
</dbReference>
<dbReference type="Pfam" id="PF14398">
    <property type="entry name" value="ATPgrasp_YheCD"/>
    <property type="match status" value="1"/>
</dbReference>
<dbReference type="AlphaFoldDB" id="A0A0M0L8G7"/>
<dbReference type="InterPro" id="IPR011761">
    <property type="entry name" value="ATP-grasp"/>
</dbReference>
<dbReference type="GO" id="GO:0016879">
    <property type="term" value="F:ligase activity, forming carbon-nitrogen bonds"/>
    <property type="evidence" value="ECO:0007669"/>
    <property type="project" value="TreeGrafter"/>
</dbReference>
<dbReference type="PANTHER" id="PTHR21621:SF0">
    <property type="entry name" value="BETA-CITRYLGLUTAMATE SYNTHASE B-RELATED"/>
    <property type="match status" value="1"/>
</dbReference>
<evidence type="ECO:0000313" key="4">
    <source>
        <dbReference type="Proteomes" id="UP000037558"/>
    </source>
</evidence>
<protein>
    <recommendedName>
        <fullName evidence="2">ATP-grasp domain-containing protein</fullName>
    </recommendedName>
</protein>
<sequence length="365" mass="42566">MVAPVITILTEVYTQEERPYFGSIHAFCEEFFHYCQREGIFFYVCTTDSSKQGSEEWQGYVCTEEGNWELTLVPRPHIVHNRIHSRKRERSEEFKQFVHVLEEQQIPYFNGHYLNKWEVYEGLSSVVHLHPHLPKTYQLSSKDTLIDVLANHPTVFIKPIHGSQGRNIFKVAQNDHAYVLDYTTFQQALNKEYASFYDLFHSLYHHLKKQGFIVQEAIELKTDQHGRPFDFRLLCHRNKQGLWKVTSSVARISSEHTFVSNLAQGGAQLNALQLLKDLYDEKTALHLLLLMRELALDICQELSTNQSKIFGEFGIDLALDQEGHPWIIEVNTKPSKQLYQEANKVRPSTKALLEYCLYLFQASNR</sequence>
<dbReference type="STRING" id="284581.AMD01_07205"/>
<keyword evidence="1" id="KW-0067">ATP-binding</keyword>
<organism evidence="3 4">
    <name type="scientific">Priestia koreensis</name>
    <dbReference type="NCBI Taxonomy" id="284581"/>
    <lineage>
        <taxon>Bacteria</taxon>
        <taxon>Bacillati</taxon>
        <taxon>Bacillota</taxon>
        <taxon>Bacilli</taxon>
        <taxon>Bacillales</taxon>
        <taxon>Bacillaceae</taxon>
        <taxon>Priestia</taxon>
    </lineage>
</organism>
<keyword evidence="1" id="KW-0547">Nucleotide-binding</keyword>
<evidence type="ECO:0000259" key="2">
    <source>
        <dbReference type="PROSITE" id="PS50975"/>
    </source>
</evidence>
<dbReference type="PANTHER" id="PTHR21621">
    <property type="entry name" value="RIBOSOMAL PROTEIN S6 MODIFICATION PROTEIN"/>
    <property type="match status" value="1"/>
</dbReference>
<dbReference type="Gene3D" id="3.30.470.20">
    <property type="entry name" value="ATP-grasp fold, B domain"/>
    <property type="match status" value="1"/>
</dbReference>
<dbReference type="GO" id="GO:0005524">
    <property type="term" value="F:ATP binding"/>
    <property type="evidence" value="ECO:0007669"/>
    <property type="project" value="UniProtKB-UniRule"/>
</dbReference>
<dbReference type="Proteomes" id="UP000037558">
    <property type="component" value="Unassembled WGS sequence"/>
</dbReference>
<dbReference type="PROSITE" id="PS50975">
    <property type="entry name" value="ATP_GRASP"/>
    <property type="match status" value="1"/>
</dbReference>
<evidence type="ECO:0000256" key="1">
    <source>
        <dbReference type="PROSITE-ProRule" id="PRU00409"/>
    </source>
</evidence>
<dbReference type="PATRIC" id="fig|284581.3.peg.1322"/>
<reference evidence="4" key="1">
    <citation type="submission" date="2015-08" db="EMBL/GenBank/DDBJ databases">
        <title>Fjat-14210 dsm16467.</title>
        <authorList>
            <person name="Liu B."/>
            <person name="Wang J."/>
            <person name="Zhu Y."/>
            <person name="Liu G."/>
            <person name="Chen Q."/>
            <person name="Chen Z."/>
            <person name="Lan J."/>
            <person name="Che J."/>
            <person name="Ge C."/>
            <person name="Shi H."/>
            <person name="Pan Z."/>
            <person name="Liu X."/>
        </authorList>
    </citation>
    <scope>NUCLEOTIDE SEQUENCE [LARGE SCALE GENOMIC DNA]</scope>
    <source>
        <strain evidence="4">DSM 16467</strain>
    </source>
</reference>
<dbReference type="EMBL" id="LILC01000010">
    <property type="protein sequence ID" value="KOO47152.1"/>
    <property type="molecule type" value="Genomic_DNA"/>
</dbReference>
<keyword evidence="4" id="KW-1185">Reference proteome</keyword>